<evidence type="ECO:0000313" key="4">
    <source>
        <dbReference type="EMBL" id="GAB0137665.1"/>
    </source>
</evidence>
<keyword evidence="3" id="KW-0732">Signal</keyword>
<reference evidence="5" key="1">
    <citation type="submission" date="2024-06" db="EMBL/GenBank/DDBJ databases">
        <title>Draft Genome Sequences of Epichloe bromicola Strains Isolated from Elymus ciliaris.</title>
        <authorList>
            <consortium name="Epichloe bromicola genome sequencing consortium"/>
            <person name="Miura A."/>
            <person name="Imano S."/>
            <person name="Ashida A."/>
            <person name="Sato I."/>
            <person name="Chiba S."/>
            <person name="Tanaka A."/>
            <person name="Camagna M."/>
            <person name="Takemoto D."/>
        </authorList>
    </citation>
    <scope>NUCLEOTIDE SEQUENCE [LARGE SCALE GENOMIC DNA]</scope>
    <source>
        <strain evidence="5">DP</strain>
    </source>
</reference>
<feature type="compositionally biased region" description="Low complexity" evidence="1">
    <location>
        <begin position="76"/>
        <end position="87"/>
    </location>
</feature>
<keyword evidence="2" id="KW-1133">Transmembrane helix</keyword>
<dbReference type="PANTHER" id="PTHR36854:SF1">
    <property type="entry name" value="TRANSMEMBRANE PROTEIN"/>
    <property type="match status" value="1"/>
</dbReference>
<proteinExistence type="predicted"/>
<keyword evidence="2" id="KW-0472">Membrane</keyword>
<keyword evidence="5" id="KW-1185">Reference proteome</keyword>
<feature type="signal peptide" evidence="3">
    <location>
        <begin position="1"/>
        <end position="20"/>
    </location>
</feature>
<organism evidence="4 5">
    <name type="scientific">Epichloe bromicola</name>
    <dbReference type="NCBI Taxonomy" id="79588"/>
    <lineage>
        <taxon>Eukaryota</taxon>
        <taxon>Fungi</taxon>
        <taxon>Dikarya</taxon>
        <taxon>Ascomycota</taxon>
        <taxon>Pezizomycotina</taxon>
        <taxon>Sordariomycetes</taxon>
        <taxon>Hypocreomycetidae</taxon>
        <taxon>Hypocreales</taxon>
        <taxon>Clavicipitaceae</taxon>
        <taxon>Epichloe</taxon>
    </lineage>
</organism>
<evidence type="ECO:0000256" key="3">
    <source>
        <dbReference type="SAM" id="SignalP"/>
    </source>
</evidence>
<sequence>MARTHVLGLLLASLFALVSAGSAPVFCKCTCFKNSTIIPLGPKGQQSDSSSHALRSSLSDLPFFKPGDSTPAGAGSSSSSLDDSQSSNLAPRSVSTSCSECTKSFCLSQGIDFCKEAKEEDVATLCFQRDSYKDKIIVWGFILGTAGLLGWAAFKRVVEHRDQRAALSRQDISYGPVGN</sequence>
<comment type="caution">
    <text evidence="4">The sequence shown here is derived from an EMBL/GenBank/DDBJ whole genome shotgun (WGS) entry which is preliminary data.</text>
</comment>
<evidence type="ECO:0000256" key="2">
    <source>
        <dbReference type="SAM" id="Phobius"/>
    </source>
</evidence>
<accession>A0ABQ0CW83</accession>
<protein>
    <recommendedName>
        <fullName evidence="6">MFS transporter</fullName>
    </recommendedName>
</protein>
<name>A0ABQ0CW83_9HYPO</name>
<keyword evidence="2" id="KW-0812">Transmembrane</keyword>
<dbReference type="EMBL" id="BAAFGZ010000303">
    <property type="protein sequence ID" value="GAB0137665.1"/>
    <property type="molecule type" value="Genomic_DNA"/>
</dbReference>
<feature type="transmembrane region" description="Helical" evidence="2">
    <location>
        <begin position="136"/>
        <end position="154"/>
    </location>
</feature>
<dbReference type="Proteomes" id="UP001562357">
    <property type="component" value="Unassembled WGS sequence"/>
</dbReference>
<evidence type="ECO:0000313" key="5">
    <source>
        <dbReference type="Proteomes" id="UP001562357"/>
    </source>
</evidence>
<gene>
    <name evidence="4" type="primary">g5922</name>
    <name evidence="4" type="ORF">EsDP_00005922</name>
</gene>
<dbReference type="PANTHER" id="PTHR36854">
    <property type="entry name" value="CHROMOSOME 9, WHOLE GENOME SHOTGUN SEQUENCE"/>
    <property type="match status" value="1"/>
</dbReference>
<evidence type="ECO:0008006" key="6">
    <source>
        <dbReference type="Google" id="ProtNLM"/>
    </source>
</evidence>
<feature type="chain" id="PRO_5046022183" description="MFS transporter" evidence="3">
    <location>
        <begin position="21"/>
        <end position="179"/>
    </location>
</feature>
<evidence type="ECO:0000256" key="1">
    <source>
        <dbReference type="SAM" id="MobiDB-lite"/>
    </source>
</evidence>
<feature type="region of interest" description="Disordered" evidence="1">
    <location>
        <begin position="69"/>
        <end position="88"/>
    </location>
</feature>